<evidence type="ECO:0000313" key="1">
    <source>
        <dbReference type="EMBL" id="CAK5035997.1"/>
    </source>
</evidence>
<gene>
    <name evidence="1" type="ORF">MENTE1834_LOCUS8880</name>
</gene>
<accession>A0ACB0Y7P7</accession>
<comment type="caution">
    <text evidence="1">The sequence shown here is derived from an EMBL/GenBank/DDBJ whole genome shotgun (WGS) entry which is preliminary data.</text>
</comment>
<dbReference type="Proteomes" id="UP001497535">
    <property type="component" value="Unassembled WGS sequence"/>
</dbReference>
<organism evidence="1 2">
    <name type="scientific">Meloidogyne enterolobii</name>
    <name type="common">Root-knot nematode worm</name>
    <name type="synonym">Meloidogyne mayaguensis</name>
    <dbReference type="NCBI Taxonomy" id="390850"/>
    <lineage>
        <taxon>Eukaryota</taxon>
        <taxon>Metazoa</taxon>
        <taxon>Ecdysozoa</taxon>
        <taxon>Nematoda</taxon>
        <taxon>Chromadorea</taxon>
        <taxon>Rhabditida</taxon>
        <taxon>Tylenchina</taxon>
        <taxon>Tylenchomorpha</taxon>
        <taxon>Tylenchoidea</taxon>
        <taxon>Meloidogynidae</taxon>
        <taxon>Meloidogyninae</taxon>
        <taxon>Meloidogyne</taxon>
    </lineage>
</organism>
<reference evidence="1" key="1">
    <citation type="submission" date="2023-11" db="EMBL/GenBank/DDBJ databases">
        <authorList>
            <person name="Poullet M."/>
        </authorList>
    </citation>
    <scope>NUCLEOTIDE SEQUENCE</scope>
    <source>
        <strain evidence="1">E1834</strain>
    </source>
</reference>
<sequence length="120" mass="14081">MKNLPNEVKIDIFKCLDFYQLNKARQINKHFCALIDEFEEKLACKRQVYYHSRQPELCNRCSRELNDGQHCRYGMTNPCPMSSTYRGFRIGMGFNRMCMNCGRSFQSGSNFEFDGGDAFM</sequence>
<dbReference type="EMBL" id="CAVMJV010000008">
    <property type="protein sequence ID" value="CAK5035997.1"/>
    <property type="molecule type" value="Genomic_DNA"/>
</dbReference>
<keyword evidence="2" id="KW-1185">Reference proteome</keyword>
<evidence type="ECO:0000313" key="2">
    <source>
        <dbReference type="Proteomes" id="UP001497535"/>
    </source>
</evidence>
<protein>
    <submittedName>
        <fullName evidence="1">Uncharacterized protein</fullName>
    </submittedName>
</protein>
<name>A0ACB0Y7P7_MELEN</name>
<proteinExistence type="predicted"/>